<proteinExistence type="inferred from homology"/>
<dbReference type="Gene3D" id="3.40.50.720">
    <property type="entry name" value="NAD(P)-binding Rossmann-like Domain"/>
    <property type="match status" value="1"/>
</dbReference>
<evidence type="ECO:0000259" key="3">
    <source>
        <dbReference type="Pfam" id="PF05368"/>
    </source>
</evidence>
<dbReference type="PANTHER" id="PTHR42748">
    <property type="entry name" value="NITROGEN METABOLITE REPRESSION PROTEIN NMRA FAMILY MEMBER"/>
    <property type="match status" value="1"/>
</dbReference>
<accession>A0A8K0X0E6</accession>
<dbReference type="PANTHER" id="PTHR42748:SF7">
    <property type="entry name" value="NMRA LIKE REDOX SENSOR 1-RELATED"/>
    <property type="match status" value="1"/>
</dbReference>
<name>A0A8K0X0E6_9PEZI</name>
<dbReference type="EMBL" id="JAGPXD010000005">
    <property type="protein sequence ID" value="KAH7353932.1"/>
    <property type="molecule type" value="Genomic_DNA"/>
</dbReference>
<evidence type="ECO:0000313" key="5">
    <source>
        <dbReference type="Proteomes" id="UP000813385"/>
    </source>
</evidence>
<evidence type="ECO:0000313" key="4">
    <source>
        <dbReference type="EMBL" id="KAH7353932.1"/>
    </source>
</evidence>
<keyword evidence="5" id="KW-1185">Reference proteome</keyword>
<evidence type="ECO:0000256" key="2">
    <source>
        <dbReference type="ARBA" id="ARBA00022857"/>
    </source>
</evidence>
<dbReference type="InterPro" id="IPR051164">
    <property type="entry name" value="NmrA-like_oxidored"/>
</dbReference>
<dbReference type="SUPFAM" id="SSF51735">
    <property type="entry name" value="NAD(P)-binding Rossmann-fold domains"/>
    <property type="match status" value="1"/>
</dbReference>
<dbReference type="AlphaFoldDB" id="A0A8K0X0E6"/>
<dbReference type="Pfam" id="PF05368">
    <property type="entry name" value="NmrA"/>
    <property type="match status" value="1"/>
</dbReference>
<comment type="similarity">
    <text evidence="1">Belongs to the NmrA-type oxidoreductase family.</text>
</comment>
<comment type="caution">
    <text evidence="4">The sequence shown here is derived from an EMBL/GenBank/DDBJ whole genome shotgun (WGS) entry which is preliminary data.</text>
</comment>
<reference evidence="4" key="1">
    <citation type="journal article" date="2021" name="Nat. Commun.">
        <title>Genetic determinants of endophytism in the Arabidopsis root mycobiome.</title>
        <authorList>
            <person name="Mesny F."/>
            <person name="Miyauchi S."/>
            <person name="Thiergart T."/>
            <person name="Pickel B."/>
            <person name="Atanasova L."/>
            <person name="Karlsson M."/>
            <person name="Huettel B."/>
            <person name="Barry K.W."/>
            <person name="Haridas S."/>
            <person name="Chen C."/>
            <person name="Bauer D."/>
            <person name="Andreopoulos W."/>
            <person name="Pangilinan J."/>
            <person name="LaButti K."/>
            <person name="Riley R."/>
            <person name="Lipzen A."/>
            <person name="Clum A."/>
            <person name="Drula E."/>
            <person name="Henrissat B."/>
            <person name="Kohler A."/>
            <person name="Grigoriev I.V."/>
            <person name="Martin F.M."/>
            <person name="Hacquard S."/>
        </authorList>
    </citation>
    <scope>NUCLEOTIDE SEQUENCE</scope>
    <source>
        <strain evidence="4">MPI-CAGE-AT-0016</strain>
    </source>
</reference>
<dbReference type="OrthoDB" id="419598at2759"/>
<evidence type="ECO:0000256" key="1">
    <source>
        <dbReference type="ARBA" id="ARBA00006328"/>
    </source>
</evidence>
<dbReference type="Proteomes" id="UP000813385">
    <property type="component" value="Unassembled WGS sequence"/>
</dbReference>
<dbReference type="InterPro" id="IPR036291">
    <property type="entry name" value="NAD(P)-bd_dom_sf"/>
</dbReference>
<protein>
    <recommendedName>
        <fullName evidence="3">NmrA-like domain-containing protein</fullName>
    </recommendedName>
</protein>
<dbReference type="GO" id="GO:0005634">
    <property type="term" value="C:nucleus"/>
    <property type="evidence" value="ECO:0007669"/>
    <property type="project" value="TreeGrafter"/>
</dbReference>
<keyword evidence="2" id="KW-0521">NADP</keyword>
<organism evidence="4 5">
    <name type="scientific">Plectosphaerella cucumerina</name>
    <dbReference type="NCBI Taxonomy" id="40658"/>
    <lineage>
        <taxon>Eukaryota</taxon>
        <taxon>Fungi</taxon>
        <taxon>Dikarya</taxon>
        <taxon>Ascomycota</taxon>
        <taxon>Pezizomycotina</taxon>
        <taxon>Sordariomycetes</taxon>
        <taxon>Hypocreomycetidae</taxon>
        <taxon>Glomerellales</taxon>
        <taxon>Plectosphaerellaceae</taxon>
        <taxon>Plectosphaerella</taxon>
    </lineage>
</organism>
<dbReference type="InterPro" id="IPR008030">
    <property type="entry name" value="NmrA-like"/>
</dbReference>
<sequence>MSRAIFVPLATGQQGQALSKELLRRGYAVKSLTRNLQSPKAIELTKLGAELIEGQISSADDVHAALAGVDAVWLALPASLDEVGTGRAIIDAARSKGIKQFVYSSVARTGEHESFPGWSDSYPLSWYWTQKAALEDAVRGAGFESWTILRPAFFTQNSCRPVVDFLYPGLTTEHVLRVAYRPETRLDLVDTAGIASAGANAFDSPAKFHGKRLALGSEKLTAQEIADALGRITGHAIKVVYLNDDEVKEAQKLGPIVDSQVWHRDVGYNVDLAACRENNFKTSTMAEVLTKEQLGW</sequence>
<feature type="domain" description="NmrA-like" evidence="3">
    <location>
        <begin position="4"/>
        <end position="250"/>
    </location>
</feature>
<gene>
    <name evidence="4" type="ORF">B0T11DRAFT_357270</name>
</gene>